<keyword evidence="8" id="KW-0808">Transferase</keyword>
<dbReference type="SUPFAM" id="SSF53448">
    <property type="entry name" value="Nucleotide-diphospho-sugar transferases"/>
    <property type="match status" value="1"/>
</dbReference>
<dbReference type="GO" id="GO:0016020">
    <property type="term" value="C:membrane"/>
    <property type="evidence" value="ECO:0007669"/>
    <property type="project" value="UniProtKB-SubCell"/>
</dbReference>
<dbReference type="Gene3D" id="3.90.550.10">
    <property type="entry name" value="Spore Coat Polysaccharide Biosynthesis Protein SpsA, Chain A"/>
    <property type="match status" value="1"/>
</dbReference>
<evidence type="ECO:0000256" key="4">
    <source>
        <dbReference type="ARBA" id="ARBA00023136"/>
    </source>
</evidence>
<feature type="transmembrane region" description="Helical" evidence="5">
    <location>
        <begin position="242"/>
        <end position="263"/>
    </location>
</feature>
<dbReference type="GO" id="GO:0000271">
    <property type="term" value="P:polysaccharide biosynthetic process"/>
    <property type="evidence" value="ECO:0007669"/>
    <property type="project" value="InterPro"/>
</dbReference>
<feature type="domain" description="GtrA/DPMS transmembrane" evidence="7">
    <location>
        <begin position="241"/>
        <end position="360"/>
    </location>
</feature>
<evidence type="ECO:0000313" key="9">
    <source>
        <dbReference type="Proteomes" id="UP000887127"/>
    </source>
</evidence>
<proteinExistence type="predicted"/>
<accession>A0AAV3WUI0</accession>
<keyword evidence="3 5" id="KW-1133">Transmembrane helix</keyword>
<protein>
    <submittedName>
        <fullName evidence="8">Glycosyl transferase</fullName>
    </submittedName>
</protein>
<organism evidence="8 9">
    <name type="scientific">Marinilactibacillus psychrotolerans</name>
    <dbReference type="NCBI Taxonomy" id="191770"/>
    <lineage>
        <taxon>Bacteria</taxon>
        <taxon>Bacillati</taxon>
        <taxon>Bacillota</taxon>
        <taxon>Bacilli</taxon>
        <taxon>Lactobacillales</taxon>
        <taxon>Carnobacteriaceae</taxon>
        <taxon>Marinilactibacillus</taxon>
    </lineage>
</organism>
<reference evidence="8" key="1">
    <citation type="submission" date="2019-08" db="EMBL/GenBank/DDBJ databases">
        <title>Marinilactibacillus psychrotolerans M13-2T whole genome sequencing project.</title>
        <authorList>
            <person name="Ishikawa M."/>
            <person name="Suzuki T."/>
            <person name="Matsutani M."/>
        </authorList>
    </citation>
    <scope>NUCLEOTIDE SEQUENCE</scope>
    <source>
        <strain evidence="8">M13-2T</strain>
    </source>
</reference>
<dbReference type="PANTHER" id="PTHR10859">
    <property type="entry name" value="GLYCOSYL TRANSFERASE"/>
    <property type="match status" value="1"/>
</dbReference>
<evidence type="ECO:0000259" key="7">
    <source>
        <dbReference type="Pfam" id="PF04138"/>
    </source>
</evidence>
<dbReference type="EMBL" id="BKBI01000006">
    <property type="protein sequence ID" value="GEQ35401.1"/>
    <property type="molecule type" value="Genomic_DNA"/>
</dbReference>
<comment type="subcellular location">
    <subcellularLocation>
        <location evidence="1">Membrane</location>
        <topology evidence="1">Multi-pass membrane protein</topology>
    </subcellularLocation>
</comment>
<name>A0AAV3WUI0_9LACT</name>
<evidence type="ECO:0000259" key="6">
    <source>
        <dbReference type="Pfam" id="PF00535"/>
    </source>
</evidence>
<evidence type="ECO:0000256" key="1">
    <source>
        <dbReference type="ARBA" id="ARBA00004141"/>
    </source>
</evidence>
<keyword evidence="4 5" id="KW-0472">Membrane</keyword>
<dbReference type="Pfam" id="PF04138">
    <property type="entry name" value="GtrA_DPMS_TM"/>
    <property type="match status" value="1"/>
</dbReference>
<gene>
    <name evidence="8" type="ORF">M132T_09090</name>
</gene>
<dbReference type="Pfam" id="PF00535">
    <property type="entry name" value="Glycos_transf_2"/>
    <property type="match status" value="1"/>
</dbReference>
<dbReference type="GO" id="GO:0016740">
    <property type="term" value="F:transferase activity"/>
    <property type="evidence" value="ECO:0007669"/>
    <property type="project" value="UniProtKB-KW"/>
</dbReference>
<evidence type="ECO:0000256" key="2">
    <source>
        <dbReference type="ARBA" id="ARBA00022692"/>
    </source>
</evidence>
<dbReference type="PANTHER" id="PTHR10859:SF114">
    <property type="entry name" value="DOLICHOL-PHOSPHATE MANNOSYLTRANSFERASE"/>
    <property type="match status" value="1"/>
</dbReference>
<feature type="transmembrane region" description="Helical" evidence="5">
    <location>
        <begin position="309"/>
        <end position="327"/>
    </location>
</feature>
<evidence type="ECO:0000313" key="8">
    <source>
        <dbReference type="EMBL" id="GEQ35401.1"/>
    </source>
</evidence>
<keyword evidence="2 5" id="KW-0812">Transmembrane</keyword>
<feature type="transmembrane region" description="Helical" evidence="5">
    <location>
        <begin position="333"/>
        <end position="352"/>
    </location>
</feature>
<sequence length="373" mass="43039">MQMLNREVKLLPSTSKVIVVIPAYDPDHKLCELIDRLLYKAPTLSIVVVNDGSNEKATSIFKKIEAFPQCTVLTHETNLGKGKALKTAFTSIMSYSKKPLGIITVDADGQHKPNDIFQCIYAFLEQPHTLVLGARHFSRKDIPLRSLYGNYLTKIFLRVLYDIRLTDTQTGLRVIPYSSLAPLTKLPGNRYEYEMDMLMYFKKEEMQINEVPIATIYIDSNKSSHFNPLIDSIKIYSIFFKYGFSSLFSFLIDLSAFSLFLYFLRKTSLPSQIFFATIFARIISSLFNYFTNKIFVFSEKEAKNSMIKYFLLALVQMFISGFLVEFISTEINLGIPISIKILVDFILFIISFQIQRLWVFRKQVSKGENHHEK</sequence>
<evidence type="ECO:0000256" key="3">
    <source>
        <dbReference type="ARBA" id="ARBA00022989"/>
    </source>
</evidence>
<feature type="transmembrane region" description="Helical" evidence="5">
    <location>
        <begin position="269"/>
        <end position="289"/>
    </location>
</feature>
<dbReference type="InterPro" id="IPR001173">
    <property type="entry name" value="Glyco_trans_2-like"/>
</dbReference>
<dbReference type="InterPro" id="IPR007267">
    <property type="entry name" value="GtrA_DPMS_TM"/>
</dbReference>
<comment type="caution">
    <text evidence="8">The sequence shown here is derived from an EMBL/GenBank/DDBJ whole genome shotgun (WGS) entry which is preliminary data.</text>
</comment>
<evidence type="ECO:0000256" key="5">
    <source>
        <dbReference type="SAM" id="Phobius"/>
    </source>
</evidence>
<dbReference type="AlphaFoldDB" id="A0AAV3WUI0"/>
<dbReference type="InterPro" id="IPR029044">
    <property type="entry name" value="Nucleotide-diphossugar_trans"/>
</dbReference>
<dbReference type="Proteomes" id="UP000887127">
    <property type="component" value="Unassembled WGS sequence"/>
</dbReference>
<feature type="domain" description="Glycosyltransferase 2-like" evidence="6">
    <location>
        <begin position="19"/>
        <end position="151"/>
    </location>
</feature>
<dbReference type="CDD" id="cd04179">
    <property type="entry name" value="DPM_DPG-synthase_like"/>
    <property type="match status" value="1"/>
</dbReference>
<dbReference type="GO" id="GO:0006487">
    <property type="term" value="P:protein N-linked glycosylation"/>
    <property type="evidence" value="ECO:0007669"/>
    <property type="project" value="TreeGrafter"/>
</dbReference>